<feature type="domain" description="SOCS box" evidence="1">
    <location>
        <begin position="269"/>
        <end position="305"/>
    </location>
</feature>
<sequence>MSDLINKLGKCIEEFDIKSFEYNLESHIKQIIELKPNVLNEIMTKCLGIGTSAFPNGCDFLELFMHKLGLSELKYITCDESSKPIVGMYLTNGRKFSHSSVFFLFRCNDLNLVKQVMESKLLDSLTTCENWHLMFVTSYQERFFNPHFTNTFEGFMVKYILICKLKCSLSYRRSCLTWFAGSMHLYTDEYFLQNEEKRLKYALFKIFEALILNGLLRKIEYHSLIKMLKRRNEEILQSLSQKNLFANQSNLNLEKFTNFNFPSLDSIFPLSLKSMCRIAIKRSLKNYTNFNIQQLYLPESLKRFVFFEDECLGLYQNFDRYSNM</sequence>
<reference evidence="2 3" key="1">
    <citation type="journal article" date="2018" name="Sci. Rep.">
        <title>Genomic signatures of local adaptation to the degree of environmental predictability in rotifers.</title>
        <authorList>
            <person name="Franch-Gras L."/>
            <person name="Hahn C."/>
            <person name="Garcia-Roger E.M."/>
            <person name="Carmona M.J."/>
            <person name="Serra M."/>
            <person name="Gomez A."/>
        </authorList>
    </citation>
    <scope>NUCLEOTIDE SEQUENCE [LARGE SCALE GENOMIC DNA]</scope>
    <source>
        <strain evidence="2">HYR1</strain>
    </source>
</reference>
<dbReference type="EMBL" id="REGN01007323">
    <property type="protein sequence ID" value="RNA06654.1"/>
    <property type="molecule type" value="Genomic_DNA"/>
</dbReference>
<accession>A0A3M7Q649</accession>
<dbReference type="InterPro" id="IPR036036">
    <property type="entry name" value="SOCS_box-like_dom_sf"/>
</dbReference>
<gene>
    <name evidence="2" type="ORF">BpHYR1_052686</name>
</gene>
<dbReference type="Pfam" id="PF07525">
    <property type="entry name" value="SOCS_box"/>
    <property type="match status" value="1"/>
</dbReference>
<organism evidence="2 3">
    <name type="scientific">Brachionus plicatilis</name>
    <name type="common">Marine rotifer</name>
    <name type="synonym">Brachionus muelleri</name>
    <dbReference type="NCBI Taxonomy" id="10195"/>
    <lineage>
        <taxon>Eukaryota</taxon>
        <taxon>Metazoa</taxon>
        <taxon>Spiralia</taxon>
        <taxon>Gnathifera</taxon>
        <taxon>Rotifera</taxon>
        <taxon>Eurotatoria</taxon>
        <taxon>Monogononta</taxon>
        <taxon>Pseudotrocha</taxon>
        <taxon>Ploima</taxon>
        <taxon>Brachionidae</taxon>
        <taxon>Brachionus</taxon>
    </lineage>
</organism>
<keyword evidence="3" id="KW-1185">Reference proteome</keyword>
<name>A0A3M7Q649_BRAPC</name>
<dbReference type="Proteomes" id="UP000276133">
    <property type="component" value="Unassembled WGS sequence"/>
</dbReference>
<protein>
    <recommendedName>
        <fullName evidence="1">SOCS box domain-containing protein</fullName>
    </recommendedName>
</protein>
<dbReference type="SUPFAM" id="SSF158235">
    <property type="entry name" value="SOCS box-like"/>
    <property type="match status" value="1"/>
</dbReference>
<dbReference type="AlphaFoldDB" id="A0A3M7Q649"/>
<dbReference type="InterPro" id="IPR001496">
    <property type="entry name" value="SOCS_box"/>
</dbReference>
<dbReference type="PROSITE" id="PS50225">
    <property type="entry name" value="SOCS"/>
    <property type="match status" value="1"/>
</dbReference>
<proteinExistence type="predicted"/>
<evidence type="ECO:0000313" key="3">
    <source>
        <dbReference type="Proteomes" id="UP000276133"/>
    </source>
</evidence>
<evidence type="ECO:0000313" key="2">
    <source>
        <dbReference type="EMBL" id="RNA06654.1"/>
    </source>
</evidence>
<dbReference type="GO" id="GO:0035556">
    <property type="term" value="P:intracellular signal transduction"/>
    <property type="evidence" value="ECO:0007669"/>
    <property type="project" value="InterPro"/>
</dbReference>
<evidence type="ECO:0000259" key="1">
    <source>
        <dbReference type="PROSITE" id="PS50225"/>
    </source>
</evidence>
<dbReference type="Gene3D" id="1.10.750.20">
    <property type="entry name" value="SOCS box"/>
    <property type="match status" value="1"/>
</dbReference>
<comment type="caution">
    <text evidence="2">The sequence shown here is derived from an EMBL/GenBank/DDBJ whole genome shotgun (WGS) entry which is preliminary data.</text>
</comment>